<gene>
    <name evidence="1" type="ORF">SEUCBS140593_007810</name>
</gene>
<sequence>MLKLNTRFYFDTAGIAYSEMIKGLLEYVTVDRIPYGSDYPFTGLKPVQLLSAQHDKHLPILFRDKEG</sequence>
<dbReference type="Gene3D" id="3.20.20.140">
    <property type="entry name" value="Metal-dependent hydrolases"/>
    <property type="match status" value="1"/>
</dbReference>
<accession>A0ABP0CG96</accession>
<protein>
    <recommendedName>
        <fullName evidence="3">Amidohydrolase-related domain-containing protein</fullName>
    </recommendedName>
</protein>
<dbReference type="EMBL" id="CAWUHD010000099">
    <property type="protein sequence ID" value="CAK7231097.1"/>
    <property type="molecule type" value="Genomic_DNA"/>
</dbReference>
<reference evidence="1 2" key="1">
    <citation type="submission" date="2024-01" db="EMBL/GenBank/DDBJ databases">
        <authorList>
            <person name="Allen C."/>
            <person name="Tagirdzhanova G."/>
        </authorList>
    </citation>
    <scope>NUCLEOTIDE SEQUENCE [LARGE SCALE GENOMIC DNA]</scope>
</reference>
<proteinExistence type="predicted"/>
<dbReference type="Proteomes" id="UP001642482">
    <property type="component" value="Unassembled WGS sequence"/>
</dbReference>
<evidence type="ECO:0000313" key="1">
    <source>
        <dbReference type="EMBL" id="CAK7231097.1"/>
    </source>
</evidence>
<evidence type="ECO:0008006" key="3">
    <source>
        <dbReference type="Google" id="ProtNLM"/>
    </source>
</evidence>
<dbReference type="InterPro" id="IPR032466">
    <property type="entry name" value="Metal_Hydrolase"/>
</dbReference>
<keyword evidence="2" id="KW-1185">Reference proteome</keyword>
<organism evidence="1 2">
    <name type="scientific">Sporothrix eucalyptigena</name>
    <dbReference type="NCBI Taxonomy" id="1812306"/>
    <lineage>
        <taxon>Eukaryota</taxon>
        <taxon>Fungi</taxon>
        <taxon>Dikarya</taxon>
        <taxon>Ascomycota</taxon>
        <taxon>Pezizomycotina</taxon>
        <taxon>Sordariomycetes</taxon>
        <taxon>Sordariomycetidae</taxon>
        <taxon>Ophiostomatales</taxon>
        <taxon>Ophiostomataceae</taxon>
        <taxon>Sporothrix</taxon>
    </lineage>
</organism>
<name>A0ABP0CG96_9PEZI</name>
<comment type="caution">
    <text evidence="1">The sequence shown here is derived from an EMBL/GenBank/DDBJ whole genome shotgun (WGS) entry which is preliminary data.</text>
</comment>
<dbReference type="SUPFAM" id="SSF51556">
    <property type="entry name" value="Metallo-dependent hydrolases"/>
    <property type="match status" value="1"/>
</dbReference>
<evidence type="ECO:0000313" key="2">
    <source>
        <dbReference type="Proteomes" id="UP001642482"/>
    </source>
</evidence>